<dbReference type="EMBL" id="JAAIYP010000039">
    <property type="protein sequence ID" value="NFV81296.1"/>
    <property type="molecule type" value="Genomic_DNA"/>
</dbReference>
<name>A0A7C9QWZ6_9PROT</name>
<accession>A0A7C9QWZ6</accession>
<keyword evidence="2" id="KW-1185">Reference proteome</keyword>
<gene>
    <name evidence="1" type="ORF">G4223_14350</name>
</gene>
<dbReference type="RefSeq" id="WP_163681150.1">
    <property type="nucleotide sequence ID" value="NZ_JAAIYP010000039.1"/>
</dbReference>
<protein>
    <submittedName>
        <fullName evidence="1">Uncharacterized protein</fullName>
    </submittedName>
</protein>
<organism evidence="1 2">
    <name type="scientific">Magnetospirillum aberrantis SpK</name>
    <dbReference type="NCBI Taxonomy" id="908842"/>
    <lineage>
        <taxon>Bacteria</taxon>
        <taxon>Pseudomonadati</taxon>
        <taxon>Pseudomonadota</taxon>
        <taxon>Alphaproteobacteria</taxon>
        <taxon>Rhodospirillales</taxon>
        <taxon>Rhodospirillaceae</taxon>
        <taxon>Magnetospirillum</taxon>
    </lineage>
</organism>
<dbReference type="Proteomes" id="UP000480684">
    <property type="component" value="Unassembled WGS sequence"/>
</dbReference>
<proteinExistence type="predicted"/>
<evidence type="ECO:0000313" key="2">
    <source>
        <dbReference type="Proteomes" id="UP000480684"/>
    </source>
</evidence>
<reference evidence="1 2" key="1">
    <citation type="submission" date="2020-02" db="EMBL/GenBank/DDBJ databases">
        <authorList>
            <person name="Dziuba M."/>
            <person name="Kuznetsov B."/>
            <person name="Mardanov A."/>
            <person name="Ravin N."/>
            <person name="Grouzdev D."/>
        </authorList>
    </citation>
    <scope>NUCLEOTIDE SEQUENCE [LARGE SCALE GENOMIC DNA]</scope>
    <source>
        <strain evidence="1 2">SpK</strain>
    </source>
</reference>
<comment type="caution">
    <text evidence="1">The sequence shown here is derived from an EMBL/GenBank/DDBJ whole genome shotgun (WGS) entry which is preliminary data.</text>
</comment>
<evidence type="ECO:0000313" key="1">
    <source>
        <dbReference type="EMBL" id="NFV81296.1"/>
    </source>
</evidence>
<dbReference type="AlphaFoldDB" id="A0A7C9QWZ6"/>
<sequence length="64" mass="7429">MNADPDTKEYVRSALRHAALLAELIDHHGREDLRPEFEALMFDLGVVARLNHIAWLADLEIRRH</sequence>